<name>A0A3L7JR73_9BACI</name>
<reference evidence="3 4" key="1">
    <citation type="submission" date="2018-10" db="EMBL/GenBank/DDBJ databases">
        <title>Falsibacillus sp. genome draft.</title>
        <authorList>
            <person name="Shi S."/>
        </authorList>
    </citation>
    <scope>NUCLEOTIDE SEQUENCE [LARGE SCALE GENOMIC DNA]</scope>
    <source>
        <strain evidence="3 4">GY 10110</strain>
    </source>
</reference>
<dbReference type="CDD" id="cd15482">
    <property type="entry name" value="Sialidase_non-viral"/>
    <property type="match status" value="1"/>
</dbReference>
<dbReference type="EMBL" id="RCVZ01000015">
    <property type="protein sequence ID" value="RLQ93337.1"/>
    <property type="molecule type" value="Genomic_DNA"/>
</dbReference>
<feature type="region of interest" description="Disordered" evidence="1">
    <location>
        <begin position="334"/>
        <end position="354"/>
    </location>
</feature>
<feature type="chain" id="PRO_5018062547" description="Sortilin N-terminal domain-containing protein" evidence="2">
    <location>
        <begin position="27"/>
        <end position="449"/>
    </location>
</feature>
<dbReference type="PANTHER" id="PTHR47199">
    <property type="entry name" value="PHOTOSYSTEM II STABILITY/ASSEMBLY FACTOR HCF136, CHLOROPLASTIC"/>
    <property type="match status" value="1"/>
</dbReference>
<accession>A0A3L7JR73</accession>
<dbReference type="RefSeq" id="WP_121682027.1">
    <property type="nucleotide sequence ID" value="NZ_RCVZ01000015.1"/>
</dbReference>
<dbReference type="OrthoDB" id="9764804at2"/>
<keyword evidence="4" id="KW-1185">Reference proteome</keyword>
<evidence type="ECO:0000256" key="2">
    <source>
        <dbReference type="SAM" id="SignalP"/>
    </source>
</evidence>
<keyword evidence="2" id="KW-0732">Signal</keyword>
<organism evidence="3 4">
    <name type="scientific">Falsibacillus albus</name>
    <dbReference type="NCBI Taxonomy" id="2478915"/>
    <lineage>
        <taxon>Bacteria</taxon>
        <taxon>Bacillati</taxon>
        <taxon>Bacillota</taxon>
        <taxon>Bacilli</taxon>
        <taxon>Bacillales</taxon>
        <taxon>Bacillaceae</taxon>
        <taxon>Falsibacillus</taxon>
    </lineage>
</organism>
<evidence type="ECO:0000313" key="3">
    <source>
        <dbReference type="EMBL" id="RLQ93337.1"/>
    </source>
</evidence>
<feature type="signal peptide" evidence="2">
    <location>
        <begin position="1"/>
        <end position="26"/>
    </location>
</feature>
<feature type="compositionally biased region" description="Polar residues" evidence="1">
    <location>
        <begin position="39"/>
        <end position="50"/>
    </location>
</feature>
<evidence type="ECO:0008006" key="5">
    <source>
        <dbReference type="Google" id="ProtNLM"/>
    </source>
</evidence>
<dbReference type="Gene3D" id="2.130.10.10">
    <property type="entry name" value="YVTN repeat-like/Quinoprotein amine dehydrogenase"/>
    <property type="match status" value="1"/>
</dbReference>
<feature type="compositionally biased region" description="Basic and acidic residues" evidence="1">
    <location>
        <begin position="51"/>
        <end position="68"/>
    </location>
</feature>
<dbReference type="PANTHER" id="PTHR47199:SF2">
    <property type="entry name" value="PHOTOSYSTEM II STABILITY_ASSEMBLY FACTOR HCF136, CHLOROPLASTIC"/>
    <property type="match status" value="1"/>
</dbReference>
<dbReference type="Proteomes" id="UP000276770">
    <property type="component" value="Unassembled WGS sequence"/>
</dbReference>
<dbReference type="AlphaFoldDB" id="A0A3L7JR73"/>
<dbReference type="SUPFAM" id="SSF110296">
    <property type="entry name" value="Oligoxyloglucan reducing end-specific cellobiohydrolase"/>
    <property type="match status" value="1"/>
</dbReference>
<evidence type="ECO:0000256" key="1">
    <source>
        <dbReference type="SAM" id="MobiDB-lite"/>
    </source>
</evidence>
<gene>
    <name evidence="3" type="ORF">D9X91_17905</name>
</gene>
<comment type="caution">
    <text evidence="3">The sequence shown here is derived from an EMBL/GenBank/DDBJ whole genome shotgun (WGS) entry which is preliminary data.</text>
</comment>
<dbReference type="InterPro" id="IPR015943">
    <property type="entry name" value="WD40/YVTN_repeat-like_dom_sf"/>
</dbReference>
<feature type="compositionally biased region" description="Low complexity" evidence="1">
    <location>
        <begin position="75"/>
        <end position="107"/>
    </location>
</feature>
<evidence type="ECO:0000313" key="4">
    <source>
        <dbReference type="Proteomes" id="UP000276770"/>
    </source>
</evidence>
<feature type="region of interest" description="Disordered" evidence="1">
    <location>
        <begin position="26"/>
        <end position="116"/>
    </location>
</feature>
<sequence>MKAIKKGWLFLFLSIILIFAAGCSHHAGKPVSSGDDSEQGTVANQDSSGTNKDDGKTSVTDSDSKNDTDQSTGTSNSSDKGSDDQSSGTADSSRGASDDQSSSGSSDAPDKNVSMEKITSVRMIDADSGWIGGDGWIARSDNNGKNWSIQYEGEQTAQQIFALNGKQAWVVFADEQDSPTQKRILKTDDGGKHWMTVGRMPQDGFLHFRSTNDAFVGNAHSEDGGKTWVKLNVPSNIIGEPYFHDAKNGWAVTLKDKQIQVMNTTDGGNSWNPVFSKKFMYGLNGAIIRSAGAQDAWVELIGGTGMTQTSYSFFHTKNGGATWLPVVAKSTAGGGPAPGVPEKHPNIPDNKGSKPGPLYVVNTETAFLGGTCPACDQPNTMGWTNDGGKSWHTSDAAFSGFNEPLLAMADDHHGWWITNDNENSSVLYTTKNGGTDWEEVHTFEKTSDN</sequence>
<protein>
    <recommendedName>
        <fullName evidence="5">Sortilin N-terminal domain-containing protein</fullName>
    </recommendedName>
</protein>
<proteinExistence type="predicted"/>
<dbReference type="PROSITE" id="PS51257">
    <property type="entry name" value="PROKAR_LIPOPROTEIN"/>
    <property type="match status" value="1"/>
</dbReference>